<accession>A0A5E6ZYZ8</accession>
<evidence type="ECO:0000313" key="2">
    <source>
        <dbReference type="EMBL" id="VVN69441.1"/>
    </source>
</evidence>
<feature type="region of interest" description="Disordered" evidence="1">
    <location>
        <begin position="183"/>
        <end position="206"/>
    </location>
</feature>
<organism evidence="2 3">
    <name type="scientific">Pseudomonas fluorescens</name>
    <dbReference type="NCBI Taxonomy" id="294"/>
    <lineage>
        <taxon>Bacteria</taxon>
        <taxon>Pseudomonadati</taxon>
        <taxon>Pseudomonadota</taxon>
        <taxon>Gammaproteobacteria</taxon>
        <taxon>Pseudomonadales</taxon>
        <taxon>Pseudomonadaceae</taxon>
        <taxon>Pseudomonas</taxon>
    </lineage>
</organism>
<gene>
    <name evidence="2" type="ORF">PS685_04944</name>
</gene>
<protein>
    <submittedName>
        <fullName evidence="2">Uncharacterized protein</fullName>
    </submittedName>
</protein>
<dbReference type="EMBL" id="CABVHO010000150">
    <property type="protein sequence ID" value="VVN69441.1"/>
    <property type="molecule type" value="Genomic_DNA"/>
</dbReference>
<reference evidence="2 3" key="1">
    <citation type="submission" date="2019-09" db="EMBL/GenBank/DDBJ databases">
        <authorList>
            <person name="Chandra G."/>
            <person name="Truman W A."/>
        </authorList>
    </citation>
    <scope>NUCLEOTIDE SEQUENCE [LARGE SCALE GENOMIC DNA]</scope>
    <source>
        <strain evidence="2">PS685</strain>
    </source>
</reference>
<dbReference type="Proteomes" id="UP000326437">
    <property type="component" value="Unassembled WGS sequence"/>
</dbReference>
<feature type="compositionally biased region" description="Polar residues" evidence="1">
    <location>
        <begin position="190"/>
        <end position="199"/>
    </location>
</feature>
<proteinExistence type="predicted"/>
<name>A0A5E6ZYZ8_PSEFL</name>
<evidence type="ECO:0000313" key="3">
    <source>
        <dbReference type="Proteomes" id="UP000326437"/>
    </source>
</evidence>
<dbReference type="AlphaFoldDB" id="A0A5E6ZYZ8"/>
<sequence>MALAKGGDVGGIFGVDPGTVGQHYAQARQGVVGVLRGAATHAAGIIGDDAANFAGVDRCRVWADLASERGQPGVGLGTDHSRLQADLPALAADFLAVPVVAEHDQHRVADGLAREAGARCAKGHRYLVATGQAQQLHHFIFGLDANHQLGDQSVKARIGAERQGRQRIGKTAVLGDQSLGITHKGGGQAHASSRISTIRSLGPWAP</sequence>
<evidence type="ECO:0000256" key="1">
    <source>
        <dbReference type="SAM" id="MobiDB-lite"/>
    </source>
</evidence>